<organism evidence="1 2">
    <name type="scientific">Chaenocephalus aceratus</name>
    <name type="common">Blackfin icefish</name>
    <name type="synonym">Chaenichthys aceratus</name>
    <dbReference type="NCBI Taxonomy" id="36190"/>
    <lineage>
        <taxon>Eukaryota</taxon>
        <taxon>Metazoa</taxon>
        <taxon>Chordata</taxon>
        <taxon>Craniata</taxon>
        <taxon>Vertebrata</taxon>
        <taxon>Euteleostomi</taxon>
        <taxon>Actinopterygii</taxon>
        <taxon>Neopterygii</taxon>
        <taxon>Teleostei</taxon>
        <taxon>Neoteleostei</taxon>
        <taxon>Acanthomorphata</taxon>
        <taxon>Eupercaria</taxon>
        <taxon>Perciformes</taxon>
        <taxon>Notothenioidei</taxon>
        <taxon>Channichthyidae</taxon>
        <taxon>Chaenocephalus</taxon>
    </lineage>
</organism>
<proteinExistence type="predicted"/>
<evidence type="ECO:0000313" key="1">
    <source>
        <dbReference type="EMBL" id="KAI4830815.1"/>
    </source>
</evidence>
<dbReference type="EMBL" id="CM043787">
    <property type="protein sequence ID" value="KAI4830815.1"/>
    <property type="molecule type" value="Genomic_DNA"/>
</dbReference>
<evidence type="ECO:0000313" key="2">
    <source>
        <dbReference type="Proteomes" id="UP001057452"/>
    </source>
</evidence>
<protein>
    <submittedName>
        <fullName evidence="1">Uncharacterized protein</fullName>
    </submittedName>
</protein>
<sequence length="317" mass="34226">PFDVVPAWAACYALPLTARPGMCVSDAPLSTALCPPLPLPCPAGRDKTARGRWPIGASLLNSPHLELIVGGQSAALPQPCASPIMAPSPAPASEELNRAGLLRRIIPMSLDTGLLPGVPHTPLLNFNLRDLLHWCAAYNSTESRSSSFAGHYDAFQMDTSVCFPGNKSAKSAERVMNKPSLVEFYLLMSAIAGCPDVMMYGMRRHLRSYGEITKPNIPSEKSSILPLCAGLPSYLTPAVTTPTMQDPGSRSQPLKKGGEGAKAAISNENRCPFNSKRSVAWQEQLSRVFEGRGRERKMGNETGPGQPLILFPLRTYR</sequence>
<keyword evidence="2" id="KW-1185">Reference proteome</keyword>
<accession>A0ACB9XTH3</accession>
<name>A0ACB9XTH3_CHAAC</name>
<feature type="non-terminal residue" evidence="1">
    <location>
        <position position="1"/>
    </location>
</feature>
<reference evidence="1" key="1">
    <citation type="submission" date="2022-05" db="EMBL/GenBank/DDBJ databases">
        <title>Chromosome-level genome of Chaenocephalus aceratus.</title>
        <authorList>
            <person name="Park H."/>
        </authorList>
    </citation>
    <scope>NUCLEOTIDE SEQUENCE</scope>
    <source>
        <strain evidence="1">KU_202001</strain>
    </source>
</reference>
<gene>
    <name evidence="1" type="ORF">KUCAC02_002422</name>
</gene>
<comment type="caution">
    <text evidence="1">The sequence shown here is derived from an EMBL/GenBank/DDBJ whole genome shotgun (WGS) entry which is preliminary data.</text>
</comment>
<dbReference type="Proteomes" id="UP001057452">
    <property type="component" value="Chromosome 3"/>
</dbReference>
<feature type="non-terminal residue" evidence="1">
    <location>
        <position position="317"/>
    </location>
</feature>